<organism evidence="1 2">
    <name type="scientific">Aspergillus calidoustus</name>
    <dbReference type="NCBI Taxonomy" id="454130"/>
    <lineage>
        <taxon>Eukaryota</taxon>
        <taxon>Fungi</taxon>
        <taxon>Dikarya</taxon>
        <taxon>Ascomycota</taxon>
        <taxon>Pezizomycotina</taxon>
        <taxon>Eurotiomycetes</taxon>
        <taxon>Eurotiomycetidae</taxon>
        <taxon>Eurotiales</taxon>
        <taxon>Aspergillaceae</taxon>
        <taxon>Aspergillus</taxon>
        <taxon>Aspergillus subgen. Nidulantes</taxon>
    </lineage>
</organism>
<dbReference type="Proteomes" id="UP000054771">
    <property type="component" value="Unassembled WGS sequence"/>
</dbReference>
<evidence type="ECO:0000313" key="2">
    <source>
        <dbReference type="Proteomes" id="UP000054771"/>
    </source>
</evidence>
<evidence type="ECO:0000313" key="1">
    <source>
        <dbReference type="EMBL" id="CEL09692.1"/>
    </source>
</evidence>
<dbReference type="AlphaFoldDB" id="A0A0U5CGM7"/>
<sequence length="79" mass="8904">MSQNRQAATAEQTIHRAKIWLSDAKRSKVPSNKVAKGNQLIKGVEEALEKLTTQLNAAERKALVEYLEEQVDIDFPLEL</sequence>
<name>A0A0U5CGM7_ASPCI</name>
<reference evidence="2" key="1">
    <citation type="journal article" date="2016" name="Genome Announc.">
        <title>Draft genome sequences of fungus Aspergillus calidoustus.</title>
        <authorList>
            <person name="Horn F."/>
            <person name="Linde J."/>
            <person name="Mattern D.J."/>
            <person name="Walther G."/>
            <person name="Guthke R."/>
            <person name="Scherlach K."/>
            <person name="Martin K."/>
            <person name="Brakhage A.A."/>
            <person name="Petzke L."/>
            <person name="Valiante V."/>
        </authorList>
    </citation>
    <scope>NUCLEOTIDE SEQUENCE [LARGE SCALE GENOMIC DNA]</scope>
    <source>
        <strain evidence="2">SF006504</strain>
    </source>
</reference>
<gene>
    <name evidence="1" type="ORF">ASPCAL12825</name>
</gene>
<protein>
    <submittedName>
        <fullName evidence="1">Uncharacterized protein</fullName>
    </submittedName>
</protein>
<dbReference type="EMBL" id="CDMC01000015">
    <property type="protein sequence ID" value="CEL09692.1"/>
    <property type="molecule type" value="Genomic_DNA"/>
</dbReference>
<accession>A0A0U5CGM7</accession>
<keyword evidence="2" id="KW-1185">Reference proteome</keyword>
<proteinExistence type="predicted"/>